<dbReference type="InterPro" id="IPR058913">
    <property type="entry name" value="Integrase_dom_put"/>
</dbReference>
<accession>A0AAE0USY9</accession>
<protein>
    <recommendedName>
        <fullName evidence="1">Integrase core domain-containing protein</fullName>
    </recommendedName>
</protein>
<proteinExistence type="predicted"/>
<evidence type="ECO:0000259" key="1">
    <source>
        <dbReference type="Pfam" id="PF24764"/>
    </source>
</evidence>
<evidence type="ECO:0000313" key="3">
    <source>
        <dbReference type="Proteomes" id="UP001274896"/>
    </source>
</evidence>
<feature type="domain" description="Integrase core" evidence="1">
    <location>
        <begin position="14"/>
        <end position="90"/>
    </location>
</feature>
<evidence type="ECO:0000313" key="2">
    <source>
        <dbReference type="EMBL" id="KAK3517985.1"/>
    </source>
</evidence>
<organism evidence="2 3">
    <name type="scientific">Hemibagrus guttatus</name>
    <dbReference type="NCBI Taxonomy" id="175788"/>
    <lineage>
        <taxon>Eukaryota</taxon>
        <taxon>Metazoa</taxon>
        <taxon>Chordata</taxon>
        <taxon>Craniata</taxon>
        <taxon>Vertebrata</taxon>
        <taxon>Euteleostomi</taxon>
        <taxon>Actinopterygii</taxon>
        <taxon>Neopterygii</taxon>
        <taxon>Teleostei</taxon>
        <taxon>Ostariophysi</taxon>
        <taxon>Siluriformes</taxon>
        <taxon>Bagridae</taxon>
        <taxon>Hemibagrus</taxon>
    </lineage>
</organism>
<dbReference type="PANTHER" id="PTHR46791">
    <property type="entry name" value="EXPRESSED PROTEIN"/>
    <property type="match status" value="1"/>
</dbReference>
<reference evidence="2" key="1">
    <citation type="submission" date="2023-06" db="EMBL/GenBank/DDBJ databases">
        <title>Male Hemibagrus guttatus genome.</title>
        <authorList>
            <person name="Bian C."/>
        </authorList>
    </citation>
    <scope>NUCLEOTIDE SEQUENCE</scope>
    <source>
        <strain evidence="2">Male_cb2023</strain>
        <tissue evidence="2">Muscle</tissue>
    </source>
</reference>
<comment type="caution">
    <text evidence="2">The sequence shown here is derived from an EMBL/GenBank/DDBJ whole genome shotgun (WGS) entry which is preliminary data.</text>
</comment>
<gene>
    <name evidence="2" type="ORF">QTP70_029096</name>
</gene>
<dbReference type="Proteomes" id="UP001274896">
    <property type="component" value="Unassembled WGS sequence"/>
</dbReference>
<keyword evidence="3" id="KW-1185">Reference proteome</keyword>
<name>A0AAE0USY9_9TELE</name>
<dbReference type="Pfam" id="PF24764">
    <property type="entry name" value="rva_4"/>
    <property type="match status" value="1"/>
</dbReference>
<dbReference type="AlphaFoldDB" id="A0AAE0USY9"/>
<dbReference type="PANTHER" id="PTHR46791:SF14">
    <property type="match status" value="1"/>
</dbReference>
<dbReference type="EMBL" id="JAUCMX010000018">
    <property type="protein sequence ID" value="KAK3517985.1"/>
    <property type="molecule type" value="Genomic_DNA"/>
</dbReference>
<sequence>MQTFFRDTTSAECVTLGPSTGNQRIERWWSTLRSQCIQFWMDHFVQLKEDGDFIDTFIDKGLIQFCFQHFIQEELDELVSAWNCNRIRTHVLPAVNLQ</sequence>